<evidence type="ECO:0000256" key="1">
    <source>
        <dbReference type="ARBA" id="ARBA00001164"/>
    </source>
</evidence>
<keyword evidence="7 10" id="KW-0822">Tryptophan biosynthesis</keyword>
<keyword evidence="9 10" id="KW-0413">Isomerase</keyword>
<dbReference type="InterPro" id="IPR044643">
    <property type="entry name" value="TrpF_fam"/>
</dbReference>
<evidence type="ECO:0000256" key="3">
    <source>
        <dbReference type="ARBA" id="ARBA00007571"/>
    </source>
</evidence>
<dbReference type="EMBL" id="VYXP01000004">
    <property type="protein sequence ID" value="KAA9132068.1"/>
    <property type="molecule type" value="Genomic_DNA"/>
</dbReference>
<comment type="catalytic activity">
    <reaction evidence="1 10">
        <text>N-(5-phospho-beta-D-ribosyl)anthranilate = 1-(2-carboxyphenylamino)-1-deoxy-D-ribulose 5-phosphate</text>
        <dbReference type="Rhea" id="RHEA:21540"/>
        <dbReference type="ChEBI" id="CHEBI:18277"/>
        <dbReference type="ChEBI" id="CHEBI:58613"/>
        <dbReference type="EC" id="5.3.1.24"/>
    </reaction>
</comment>
<dbReference type="PANTHER" id="PTHR42894:SF1">
    <property type="entry name" value="N-(5'-PHOSPHORIBOSYL)ANTHRANILATE ISOMERASE"/>
    <property type="match status" value="1"/>
</dbReference>
<evidence type="ECO:0000256" key="10">
    <source>
        <dbReference type="HAMAP-Rule" id="MF_00135"/>
    </source>
</evidence>
<gene>
    <name evidence="10" type="primary">trpF</name>
    <name evidence="12" type="ORF">F3N42_07825</name>
</gene>
<evidence type="ECO:0000313" key="13">
    <source>
        <dbReference type="Proteomes" id="UP000325372"/>
    </source>
</evidence>
<dbReference type="HAMAP" id="MF_00135">
    <property type="entry name" value="PRAI"/>
    <property type="match status" value="1"/>
</dbReference>
<dbReference type="InterPro" id="IPR013785">
    <property type="entry name" value="Aldolase_TIM"/>
</dbReference>
<keyword evidence="6 10" id="KW-0028">Amino-acid biosynthesis</keyword>
<comment type="pathway">
    <text evidence="2 10">Amino-acid biosynthesis; L-tryptophan biosynthesis; L-tryptophan from chorismate: step 3/5.</text>
</comment>
<dbReference type="PANTHER" id="PTHR42894">
    <property type="entry name" value="N-(5'-PHOSPHORIBOSYL)ANTHRANILATE ISOMERASE"/>
    <property type="match status" value="1"/>
</dbReference>
<reference evidence="12 13" key="1">
    <citation type="submission" date="2019-09" db="EMBL/GenBank/DDBJ databases">
        <title>Wenzhouxiangella sp. Genome sequencing and assembly.</title>
        <authorList>
            <person name="Zhang R."/>
        </authorList>
    </citation>
    <scope>NUCLEOTIDE SEQUENCE [LARGE SCALE GENOMIC DNA]</scope>
    <source>
        <strain evidence="12 13">W260</strain>
    </source>
</reference>
<evidence type="ECO:0000259" key="11">
    <source>
        <dbReference type="Pfam" id="PF00697"/>
    </source>
</evidence>
<dbReference type="EC" id="5.3.1.24" evidence="4 10"/>
<comment type="caution">
    <text evidence="12">The sequence shown here is derived from an EMBL/GenBank/DDBJ whole genome shotgun (WGS) entry which is preliminary data.</text>
</comment>
<evidence type="ECO:0000313" key="12">
    <source>
        <dbReference type="EMBL" id="KAA9132068.1"/>
    </source>
</evidence>
<evidence type="ECO:0000256" key="9">
    <source>
        <dbReference type="ARBA" id="ARBA00023235"/>
    </source>
</evidence>
<dbReference type="AlphaFoldDB" id="A0A5N0TBL6"/>
<evidence type="ECO:0000256" key="8">
    <source>
        <dbReference type="ARBA" id="ARBA00023141"/>
    </source>
</evidence>
<name>A0A5N0TBL6_9GAMM</name>
<evidence type="ECO:0000256" key="4">
    <source>
        <dbReference type="ARBA" id="ARBA00012572"/>
    </source>
</evidence>
<evidence type="ECO:0000256" key="2">
    <source>
        <dbReference type="ARBA" id="ARBA00004664"/>
    </source>
</evidence>
<comment type="similarity">
    <text evidence="3 10">Belongs to the TrpF family.</text>
</comment>
<dbReference type="InterPro" id="IPR001240">
    <property type="entry name" value="PRAI_dom"/>
</dbReference>
<dbReference type="GO" id="GO:0004640">
    <property type="term" value="F:phosphoribosylanthranilate isomerase activity"/>
    <property type="evidence" value="ECO:0007669"/>
    <property type="project" value="UniProtKB-UniRule"/>
</dbReference>
<dbReference type="InterPro" id="IPR011060">
    <property type="entry name" value="RibuloseP-bd_barrel"/>
</dbReference>
<dbReference type="Gene3D" id="3.20.20.70">
    <property type="entry name" value="Aldolase class I"/>
    <property type="match status" value="1"/>
</dbReference>
<sequence length="202" mass="21895">MSNVKVKICGLVREQDVMVAAEAGADVLGFIFARSPRRLEPAQAARLTERVRGGIIRVGLFMDQDADEVQAILDAVELDLLQFHGSEPNAYCRSFGRPFIKAISMRAGDPGELAAAYPDAQGIVLDSHEPGGAGGTGQTFDWRRPVRVEQPVWLAGGLNPDNVAEAVQRFSPYAVDVSSGVEDSPGVKNHTLIRTFIDHARR</sequence>
<proteinExistence type="inferred from homology"/>
<evidence type="ECO:0000256" key="7">
    <source>
        <dbReference type="ARBA" id="ARBA00022822"/>
    </source>
</evidence>
<keyword evidence="13" id="KW-1185">Reference proteome</keyword>
<dbReference type="UniPathway" id="UPA00035">
    <property type="reaction ID" value="UER00042"/>
</dbReference>
<dbReference type="Pfam" id="PF00697">
    <property type="entry name" value="PRAI"/>
    <property type="match status" value="1"/>
</dbReference>
<organism evidence="12 13">
    <name type="scientific">Marinihelvus fidelis</name>
    <dbReference type="NCBI Taxonomy" id="2613842"/>
    <lineage>
        <taxon>Bacteria</taxon>
        <taxon>Pseudomonadati</taxon>
        <taxon>Pseudomonadota</taxon>
        <taxon>Gammaproteobacteria</taxon>
        <taxon>Chromatiales</taxon>
        <taxon>Wenzhouxiangellaceae</taxon>
        <taxon>Marinihelvus</taxon>
    </lineage>
</organism>
<keyword evidence="8 10" id="KW-0057">Aromatic amino acid biosynthesis</keyword>
<dbReference type="Proteomes" id="UP000325372">
    <property type="component" value="Unassembled WGS sequence"/>
</dbReference>
<dbReference type="CDD" id="cd00405">
    <property type="entry name" value="PRAI"/>
    <property type="match status" value="1"/>
</dbReference>
<dbReference type="NCBIfam" id="NF002298">
    <property type="entry name" value="PRK01222.1-4"/>
    <property type="match status" value="1"/>
</dbReference>
<feature type="domain" description="N-(5'phosphoribosyl) anthranilate isomerase (PRAI)" evidence="11">
    <location>
        <begin position="6"/>
        <end position="198"/>
    </location>
</feature>
<evidence type="ECO:0000256" key="5">
    <source>
        <dbReference type="ARBA" id="ARBA00022272"/>
    </source>
</evidence>
<dbReference type="FunFam" id="3.20.20.70:FF:000075">
    <property type="entry name" value="Tryptophan biosynthesis protein TRP1"/>
    <property type="match status" value="1"/>
</dbReference>
<dbReference type="SUPFAM" id="SSF51366">
    <property type="entry name" value="Ribulose-phoshate binding barrel"/>
    <property type="match status" value="1"/>
</dbReference>
<protein>
    <recommendedName>
        <fullName evidence="5 10">N-(5'-phosphoribosyl)anthranilate isomerase</fullName>
        <shortName evidence="10">PRAI</shortName>
        <ecNumber evidence="4 10">5.3.1.24</ecNumber>
    </recommendedName>
</protein>
<dbReference type="GO" id="GO:0000162">
    <property type="term" value="P:L-tryptophan biosynthetic process"/>
    <property type="evidence" value="ECO:0007669"/>
    <property type="project" value="UniProtKB-UniRule"/>
</dbReference>
<evidence type="ECO:0000256" key="6">
    <source>
        <dbReference type="ARBA" id="ARBA00022605"/>
    </source>
</evidence>
<dbReference type="RefSeq" id="WP_150863859.1">
    <property type="nucleotide sequence ID" value="NZ_VYXP01000004.1"/>
</dbReference>
<accession>A0A5N0TBL6</accession>